<proteinExistence type="predicted"/>
<evidence type="ECO:0000313" key="9">
    <source>
        <dbReference type="Proteomes" id="UP001337655"/>
    </source>
</evidence>
<keyword evidence="2" id="KW-0808">Transferase</keyword>
<gene>
    <name evidence="8" type="ORF">LTR77_004075</name>
</gene>
<name>A0AAV9PCK7_9PEZI</name>
<dbReference type="GeneID" id="89925421"/>
<dbReference type="Pfam" id="PF00069">
    <property type="entry name" value="Pkinase"/>
    <property type="match status" value="1"/>
</dbReference>
<dbReference type="InterPro" id="IPR000719">
    <property type="entry name" value="Prot_kinase_dom"/>
</dbReference>
<dbReference type="RefSeq" id="XP_064659959.1">
    <property type="nucleotide sequence ID" value="XM_064801329.1"/>
</dbReference>
<evidence type="ECO:0000313" key="8">
    <source>
        <dbReference type="EMBL" id="KAK5170931.1"/>
    </source>
</evidence>
<feature type="region of interest" description="Disordered" evidence="6">
    <location>
        <begin position="412"/>
        <end position="431"/>
    </location>
</feature>
<sequence length="450" mass="50290">MVTPAGPLSTPTASSLSSPAAPQGPGPNAPGPSQGSAGGQQQQGPLPPGVNYGDFVNSKYLPYGEAEESRLKTLFYLLPEGWPHEIYPGGQAWIPTQIGEGGGGIAHLWLKYRDGKIVDRTVVKTVLMSQHTRTKWTNWWGNPRDRTTKRVPMEMELLRDRPGSAKVVHSRAHHVDDEGRFYKLYMNYCLYGDLFQVIGIGYGCHSPEDVPIPEAVIWMIFKDLTEACLLLEYGDATAKTGVPDWTPIVHRDLKVDNIVIDQPNPDADDFPAFPTARTMDFGFAVMTDKDDPENPIAYECQGTAGWYAPEQHHWLHHQHLYKFPRPEDKMQLTQATNVWGLGAVVLRLMNQDCLPDAHLFSTPEPEHITVDPYVAPRYSKELRDLVEHCTQYFPKDRPTLLDLKASIDRYTTPGTADDGASGMRTNPNVPADPAFQFRHMKDGYKLQLSG</sequence>
<accession>A0AAV9PCK7</accession>
<organism evidence="8 9">
    <name type="scientific">Saxophila tyrrhenica</name>
    <dbReference type="NCBI Taxonomy" id="1690608"/>
    <lineage>
        <taxon>Eukaryota</taxon>
        <taxon>Fungi</taxon>
        <taxon>Dikarya</taxon>
        <taxon>Ascomycota</taxon>
        <taxon>Pezizomycotina</taxon>
        <taxon>Dothideomycetes</taxon>
        <taxon>Dothideomycetidae</taxon>
        <taxon>Mycosphaerellales</taxon>
        <taxon>Extremaceae</taxon>
        <taxon>Saxophila</taxon>
    </lineage>
</organism>
<dbReference type="Proteomes" id="UP001337655">
    <property type="component" value="Unassembled WGS sequence"/>
</dbReference>
<dbReference type="InterPro" id="IPR008271">
    <property type="entry name" value="Ser/Thr_kinase_AS"/>
</dbReference>
<protein>
    <recommendedName>
        <fullName evidence="1">non-specific serine/threonine protein kinase</fullName>
        <ecNumber evidence="1">2.7.11.1</ecNumber>
    </recommendedName>
</protein>
<reference evidence="8 9" key="1">
    <citation type="submission" date="2023-08" db="EMBL/GenBank/DDBJ databases">
        <title>Black Yeasts Isolated from many extreme environments.</title>
        <authorList>
            <person name="Coleine C."/>
            <person name="Stajich J.E."/>
            <person name="Selbmann L."/>
        </authorList>
    </citation>
    <scope>NUCLEOTIDE SEQUENCE [LARGE SCALE GENOMIC DNA]</scope>
    <source>
        <strain evidence="8 9">CCFEE 5935</strain>
    </source>
</reference>
<evidence type="ECO:0000256" key="2">
    <source>
        <dbReference type="ARBA" id="ARBA00022679"/>
    </source>
</evidence>
<dbReference type="GO" id="GO:0005524">
    <property type="term" value="F:ATP binding"/>
    <property type="evidence" value="ECO:0007669"/>
    <property type="project" value="UniProtKB-KW"/>
</dbReference>
<keyword evidence="5" id="KW-0067">ATP-binding</keyword>
<keyword evidence="9" id="KW-1185">Reference proteome</keyword>
<dbReference type="SMART" id="SM00220">
    <property type="entry name" value="S_TKc"/>
    <property type="match status" value="1"/>
</dbReference>
<dbReference type="GO" id="GO:0004674">
    <property type="term" value="F:protein serine/threonine kinase activity"/>
    <property type="evidence" value="ECO:0007669"/>
    <property type="project" value="UniProtKB-EC"/>
</dbReference>
<dbReference type="InterPro" id="IPR050660">
    <property type="entry name" value="NEK_Ser/Thr_kinase"/>
</dbReference>
<dbReference type="InterPro" id="IPR011009">
    <property type="entry name" value="Kinase-like_dom_sf"/>
</dbReference>
<feature type="compositionally biased region" description="Low complexity" evidence="6">
    <location>
        <begin position="1"/>
        <end position="21"/>
    </location>
</feature>
<comment type="caution">
    <text evidence="8">The sequence shown here is derived from an EMBL/GenBank/DDBJ whole genome shotgun (WGS) entry which is preliminary data.</text>
</comment>
<keyword evidence="3" id="KW-0547">Nucleotide-binding</keyword>
<evidence type="ECO:0000259" key="7">
    <source>
        <dbReference type="PROSITE" id="PS50011"/>
    </source>
</evidence>
<feature type="compositionally biased region" description="Low complexity" evidence="6">
    <location>
        <begin position="31"/>
        <end position="44"/>
    </location>
</feature>
<dbReference type="AlphaFoldDB" id="A0AAV9PCK7"/>
<dbReference type="SUPFAM" id="SSF56112">
    <property type="entry name" value="Protein kinase-like (PK-like)"/>
    <property type="match status" value="1"/>
</dbReference>
<evidence type="ECO:0000256" key="5">
    <source>
        <dbReference type="ARBA" id="ARBA00022840"/>
    </source>
</evidence>
<dbReference type="PROSITE" id="PS50011">
    <property type="entry name" value="PROTEIN_KINASE_DOM"/>
    <property type="match status" value="1"/>
</dbReference>
<evidence type="ECO:0000256" key="1">
    <source>
        <dbReference type="ARBA" id="ARBA00012513"/>
    </source>
</evidence>
<dbReference type="PANTHER" id="PTHR43671:SF13">
    <property type="entry name" value="SERINE_THREONINE-PROTEIN KINASE NEK2"/>
    <property type="match status" value="1"/>
</dbReference>
<feature type="domain" description="Protein kinase" evidence="7">
    <location>
        <begin position="92"/>
        <end position="411"/>
    </location>
</feature>
<dbReference type="PANTHER" id="PTHR43671">
    <property type="entry name" value="SERINE/THREONINE-PROTEIN KINASE NEK"/>
    <property type="match status" value="1"/>
</dbReference>
<feature type="region of interest" description="Disordered" evidence="6">
    <location>
        <begin position="1"/>
        <end position="51"/>
    </location>
</feature>
<evidence type="ECO:0000256" key="3">
    <source>
        <dbReference type="ARBA" id="ARBA00022741"/>
    </source>
</evidence>
<dbReference type="EC" id="2.7.11.1" evidence="1"/>
<evidence type="ECO:0000256" key="4">
    <source>
        <dbReference type="ARBA" id="ARBA00022777"/>
    </source>
</evidence>
<dbReference type="EMBL" id="JAVRRT010000006">
    <property type="protein sequence ID" value="KAK5170931.1"/>
    <property type="molecule type" value="Genomic_DNA"/>
</dbReference>
<keyword evidence="4" id="KW-0418">Kinase</keyword>
<dbReference type="PROSITE" id="PS00108">
    <property type="entry name" value="PROTEIN_KINASE_ST"/>
    <property type="match status" value="1"/>
</dbReference>
<evidence type="ECO:0000256" key="6">
    <source>
        <dbReference type="SAM" id="MobiDB-lite"/>
    </source>
</evidence>
<dbReference type="Gene3D" id="1.10.510.10">
    <property type="entry name" value="Transferase(Phosphotransferase) domain 1"/>
    <property type="match status" value="1"/>
</dbReference>